<dbReference type="RefSeq" id="WP_080065145.1">
    <property type="nucleotide sequence ID" value="NZ_MZGX01000018.1"/>
</dbReference>
<reference evidence="9 10" key="1">
    <citation type="submission" date="2017-03" db="EMBL/GenBank/DDBJ databases">
        <title>Genome sequence of Clostridium hungatei DSM 14427.</title>
        <authorList>
            <person name="Poehlein A."/>
            <person name="Daniel R."/>
        </authorList>
    </citation>
    <scope>NUCLEOTIDE SEQUENCE [LARGE SCALE GENOMIC DNA]</scope>
    <source>
        <strain evidence="9 10">DSM 14427</strain>
    </source>
</reference>
<dbReference type="GO" id="GO:0042918">
    <property type="term" value="P:alkanesulfonate transmembrane transport"/>
    <property type="evidence" value="ECO:0007669"/>
    <property type="project" value="UniProtKB-ARBA"/>
</dbReference>
<evidence type="ECO:0000256" key="7">
    <source>
        <dbReference type="RuleBase" id="RU363032"/>
    </source>
</evidence>
<dbReference type="STRING" id="48256.CLHUN_26880"/>
<feature type="transmembrane region" description="Helical" evidence="7">
    <location>
        <begin position="23"/>
        <end position="40"/>
    </location>
</feature>
<evidence type="ECO:0000256" key="5">
    <source>
        <dbReference type="ARBA" id="ARBA00022989"/>
    </source>
</evidence>
<name>A0A1V4SHV7_RUMHU</name>
<evidence type="ECO:0000256" key="4">
    <source>
        <dbReference type="ARBA" id="ARBA00022692"/>
    </source>
</evidence>
<feature type="transmembrane region" description="Helical" evidence="7">
    <location>
        <begin position="239"/>
        <end position="260"/>
    </location>
</feature>
<keyword evidence="3" id="KW-1003">Cell membrane</keyword>
<dbReference type="InterPro" id="IPR035906">
    <property type="entry name" value="MetI-like_sf"/>
</dbReference>
<dbReference type="SUPFAM" id="SSF161098">
    <property type="entry name" value="MetI-like"/>
    <property type="match status" value="1"/>
</dbReference>
<evidence type="ECO:0000259" key="8">
    <source>
        <dbReference type="PROSITE" id="PS50928"/>
    </source>
</evidence>
<dbReference type="PROSITE" id="PS50928">
    <property type="entry name" value="ABC_TM1"/>
    <property type="match status" value="1"/>
</dbReference>
<keyword evidence="6 7" id="KW-0472">Membrane</keyword>
<keyword evidence="2 7" id="KW-0813">Transport</keyword>
<evidence type="ECO:0000256" key="1">
    <source>
        <dbReference type="ARBA" id="ARBA00004651"/>
    </source>
</evidence>
<protein>
    <submittedName>
        <fullName evidence="9">Putative aliphatic sulfonates transport permease protein SsuC</fullName>
    </submittedName>
</protein>
<dbReference type="Proteomes" id="UP000191554">
    <property type="component" value="Unassembled WGS sequence"/>
</dbReference>
<keyword evidence="5 7" id="KW-1133">Transmembrane helix</keyword>
<dbReference type="EMBL" id="MZGX01000018">
    <property type="protein sequence ID" value="OPX43343.1"/>
    <property type="molecule type" value="Genomic_DNA"/>
</dbReference>
<sequence>MAEAKSIYGNQLRSKQIKILTKLSHYPAALIVPIVILIFWEIMSRNGYVKALILPAPSGILDAYIELIKSGRLFDNLLISIFRVAQGYVVGAVLGVAVGILIGLFKRVEIAFSIVLGFLRPIPIIAWMPVLILWMGIDEGSKVAVIAIGSFWPILINVVSGIRSVDDKYLEVAYIFEKNKIQILLKIVLPSALPSIFTGLRVGIGIAWMCVVGAELIASASGIGYLIMSSREMLQPDIMFAGVFSIGLIGLLIDSSLRIIEKRLLKWNSNANS</sequence>
<evidence type="ECO:0000256" key="2">
    <source>
        <dbReference type="ARBA" id="ARBA00022448"/>
    </source>
</evidence>
<gene>
    <name evidence="9" type="primary">ssuC_7</name>
    <name evidence="9" type="ORF">CLHUN_26880</name>
</gene>
<dbReference type="PANTHER" id="PTHR30151">
    <property type="entry name" value="ALKANE SULFONATE ABC TRANSPORTER-RELATED, MEMBRANE SUBUNIT"/>
    <property type="match status" value="1"/>
</dbReference>
<keyword evidence="10" id="KW-1185">Reference proteome</keyword>
<feature type="transmembrane region" description="Helical" evidence="7">
    <location>
        <begin position="143"/>
        <end position="162"/>
    </location>
</feature>
<proteinExistence type="inferred from homology"/>
<feature type="transmembrane region" description="Helical" evidence="7">
    <location>
        <begin position="85"/>
        <end position="105"/>
    </location>
</feature>
<comment type="caution">
    <text evidence="9">The sequence shown here is derived from an EMBL/GenBank/DDBJ whole genome shotgun (WGS) entry which is preliminary data.</text>
</comment>
<dbReference type="CDD" id="cd06261">
    <property type="entry name" value="TM_PBP2"/>
    <property type="match status" value="1"/>
</dbReference>
<comment type="similarity">
    <text evidence="7">Belongs to the binding-protein-dependent transport system permease family.</text>
</comment>
<evidence type="ECO:0000313" key="10">
    <source>
        <dbReference type="Proteomes" id="UP000191554"/>
    </source>
</evidence>
<keyword evidence="4 7" id="KW-0812">Transmembrane</keyword>
<evidence type="ECO:0000256" key="6">
    <source>
        <dbReference type="ARBA" id="ARBA00023136"/>
    </source>
</evidence>
<feature type="domain" description="ABC transmembrane type-1" evidence="8">
    <location>
        <begin position="77"/>
        <end position="261"/>
    </location>
</feature>
<feature type="transmembrane region" description="Helical" evidence="7">
    <location>
        <begin position="206"/>
        <end position="227"/>
    </location>
</feature>
<accession>A0A1V4SHV7</accession>
<organism evidence="9 10">
    <name type="scientific">Ruminiclostridium hungatei</name>
    <name type="common">Clostridium hungatei</name>
    <dbReference type="NCBI Taxonomy" id="48256"/>
    <lineage>
        <taxon>Bacteria</taxon>
        <taxon>Bacillati</taxon>
        <taxon>Bacillota</taxon>
        <taxon>Clostridia</taxon>
        <taxon>Eubacteriales</taxon>
        <taxon>Oscillospiraceae</taxon>
        <taxon>Ruminiclostridium</taxon>
    </lineage>
</organism>
<dbReference type="PANTHER" id="PTHR30151:SF38">
    <property type="entry name" value="ALIPHATIC SULFONATES TRANSPORT PERMEASE PROTEIN SSUC-RELATED"/>
    <property type="match status" value="1"/>
</dbReference>
<feature type="transmembrane region" description="Helical" evidence="7">
    <location>
        <begin position="117"/>
        <end position="137"/>
    </location>
</feature>
<dbReference type="GO" id="GO:0005886">
    <property type="term" value="C:plasma membrane"/>
    <property type="evidence" value="ECO:0007669"/>
    <property type="project" value="UniProtKB-SubCell"/>
</dbReference>
<comment type="subcellular location">
    <subcellularLocation>
        <location evidence="1 7">Cell membrane</location>
        <topology evidence="1 7">Multi-pass membrane protein</topology>
    </subcellularLocation>
</comment>
<evidence type="ECO:0000313" key="9">
    <source>
        <dbReference type="EMBL" id="OPX43343.1"/>
    </source>
</evidence>
<evidence type="ECO:0000256" key="3">
    <source>
        <dbReference type="ARBA" id="ARBA00022475"/>
    </source>
</evidence>
<dbReference type="Gene3D" id="1.10.3720.10">
    <property type="entry name" value="MetI-like"/>
    <property type="match status" value="1"/>
</dbReference>
<dbReference type="AlphaFoldDB" id="A0A1V4SHV7"/>
<dbReference type="OrthoDB" id="9796361at2"/>
<dbReference type="FunFam" id="1.10.3720.10:FF:000003">
    <property type="entry name" value="Aliphatic sulfonate ABC transporter permease"/>
    <property type="match status" value="1"/>
</dbReference>
<dbReference type="InterPro" id="IPR000515">
    <property type="entry name" value="MetI-like"/>
</dbReference>
<dbReference type="Pfam" id="PF00528">
    <property type="entry name" value="BPD_transp_1"/>
    <property type="match status" value="1"/>
</dbReference>